<accession>A0ABR3F5C4</accession>
<dbReference type="EMBL" id="JBAHYK010000930">
    <property type="protein sequence ID" value="KAL0570460.1"/>
    <property type="molecule type" value="Genomic_DNA"/>
</dbReference>
<evidence type="ECO:0000313" key="3">
    <source>
        <dbReference type="Proteomes" id="UP001465976"/>
    </source>
</evidence>
<comment type="caution">
    <text evidence="2">The sequence shown here is derived from an EMBL/GenBank/DDBJ whole genome shotgun (WGS) entry which is preliminary data.</text>
</comment>
<evidence type="ECO:0000313" key="2">
    <source>
        <dbReference type="EMBL" id="KAL0570460.1"/>
    </source>
</evidence>
<gene>
    <name evidence="2" type="ORF">V5O48_011498</name>
</gene>
<dbReference type="Proteomes" id="UP001465976">
    <property type="component" value="Unassembled WGS sequence"/>
</dbReference>
<evidence type="ECO:0000256" key="1">
    <source>
        <dbReference type="SAM" id="MobiDB-lite"/>
    </source>
</evidence>
<keyword evidence="3" id="KW-1185">Reference proteome</keyword>
<sequence>MPSDLYLPVPIFTSWHQLPEGSSKIQIENALRSLVTADKSASRSSRSSSRSSQCVVDDWLANWTEILCNSLAIVEVQKWFTTSCHIPHDDLKEIPVIDLARYFLLLMAKAEGEGEKEAQGSLNFVQIQLARKLGSPRIQRNIAAESAREVDMIIGADDSSDEEDEEDLGEESPLSSAPLSPKAKIGSDASGETPMDISDSDSEEVPMDISDSDSDPVERAASISMTATPMAVDADSGWISRFQSWAETLDHIFMVPFKLPPSAPEEGEIIQETFGQSGQNEKGQILADDDVFNGEFVKRQIAFVECLRAMRKVTHTKRRAESREPEFRVALRKTNLPWTIVRITEPGFLAKHAHPHNVKLARMYGFVDSIGDVFDRWVFEDEVYNDVKIRELERASFTQRFHRSQPVPREFPFNQAPSPPPVLRAMKTGEDFLNALRQHPSLIPNGTDPLGLLFMFNRVIFEDEWYRWIAPHLEALGFDVRESPSLPPLRIRSEPGSSQIQMTIVNDPQAISSPSSPSLPLKIYRSLGRHLATLASKANTQQIDHQVTTQADNPEDSPEDTLYDNTDYNAVNNTLVGNSKEGTQDTRSVANSMPPGLTHLLHRTQQLRADQKNLNKKLHSSERKYSGEPQSTHWNGDRILAGSCPKCADETDLAKKCFQYIYVRKNPDTAKMASFKGHGISKVPPDQQMKPIIPKSKSKAKGKGGERGKIKEILSFDEVCKDVPMKWISPDEAVLKRCGKMTFFFCDAGTKKKLHFVTYGAFPPEELERMVRHSRNTWRVPPVRRGKQFKRWTSGVMESYGKRVASGGRPGDGYVYYSNSDKDENLDDFESTGVVFDIAYDSMVVLDTSEVYHKDLVAELKEKGDACGMKAIAGVNIYRCTNYTAPLHCDQDAAPSLCCQLEKRGTKEEWGEYGFCSLEYGYAFETRENTLWSFDASTVHGTMLPSQDTLDKTKQVLRLRGGAGEAEAGEAAPVAISTGDHMTVRKRDNVRAWRLRQVRANWQKRDKEWGQNTTELDS</sequence>
<protein>
    <submittedName>
        <fullName evidence="2">Uncharacterized protein</fullName>
    </submittedName>
</protein>
<name>A0ABR3F5C4_9AGAR</name>
<feature type="compositionally biased region" description="Polar residues" evidence="1">
    <location>
        <begin position="539"/>
        <end position="552"/>
    </location>
</feature>
<proteinExistence type="predicted"/>
<feature type="region of interest" description="Disordered" evidence="1">
    <location>
        <begin position="158"/>
        <end position="219"/>
    </location>
</feature>
<feature type="compositionally biased region" description="Acidic residues" evidence="1">
    <location>
        <begin position="553"/>
        <end position="562"/>
    </location>
</feature>
<feature type="region of interest" description="Disordered" evidence="1">
    <location>
        <begin position="539"/>
        <end position="566"/>
    </location>
</feature>
<feature type="compositionally biased region" description="Low complexity" evidence="1">
    <location>
        <begin position="171"/>
        <end position="184"/>
    </location>
</feature>
<organism evidence="2 3">
    <name type="scientific">Marasmius crinis-equi</name>
    <dbReference type="NCBI Taxonomy" id="585013"/>
    <lineage>
        <taxon>Eukaryota</taxon>
        <taxon>Fungi</taxon>
        <taxon>Dikarya</taxon>
        <taxon>Basidiomycota</taxon>
        <taxon>Agaricomycotina</taxon>
        <taxon>Agaricomycetes</taxon>
        <taxon>Agaricomycetidae</taxon>
        <taxon>Agaricales</taxon>
        <taxon>Marasmiineae</taxon>
        <taxon>Marasmiaceae</taxon>
        <taxon>Marasmius</taxon>
    </lineage>
</organism>
<feature type="compositionally biased region" description="Acidic residues" evidence="1">
    <location>
        <begin position="158"/>
        <end position="170"/>
    </location>
</feature>
<reference evidence="2 3" key="1">
    <citation type="submission" date="2024-02" db="EMBL/GenBank/DDBJ databases">
        <title>A draft genome for the cacao thread blight pathogen Marasmius crinis-equi.</title>
        <authorList>
            <person name="Cohen S.P."/>
            <person name="Baruah I.K."/>
            <person name="Amoako-Attah I."/>
            <person name="Bukari Y."/>
            <person name="Meinhardt L.W."/>
            <person name="Bailey B.A."/>
        </authorList>
    </citation>
    <scope>NUCLEOTIDE SEQUENCE [LARGE SCALE GENOMIC DNA]</scope>
    <source>
        <strain evidence="2 3">GH-76</strain>
    </source>
</reference>
<feature type="region of interest" description="Disordered" evidence="1">
    <location>
        <begin position="679"/>
        <end position="706"/>
    </location>
</feature>
<feature type="compositionally biased region" description="Acidic residues" evidence="1">
    <location>
        <begin position="198"/>
        <end position="215"/>
    </location>
</feature>